<proteinExistence type="predicted"/>
<gene>
    <name evidence="1" type="ORF">TIFTF001_024707</name>
</gene>
<sequence length="111" mass="13147">MKKIYRRWKALQVRIGLGYDPSINRVICSDDAWQSFIQVHNECNHLRHEGLRHKELYYNIFEKNHAVVWVRNLLRLTIVGNASTEERAMKLVRHGLGAVPVRESKERQQAR</sequence>
<dbReference type="Proteomes" id="UP001187192">
    <property type="component" value="Unassembled WGS sequence"/>
</dbReference>
<keyword evidence="2" id="KW-1185">Reference proteome</keyword>
<evidence type="ECO:0000313" key="2">
    <source>
        <dbReference type="Proteomes" id="UP001187192"/>
    </source>
</evidence>
<evidence type="ECO:0000313" key="1">
    <source>
        <dbReference type="EMBL" id="GMN55587.1"/>
    </source>
</evidence>
<protein>
    <submittedName>
        <fullName evidence="1">Uncharacterized protein</fullName>
    </submittedName>
</protein>
<reference evidence="1" key="1">
    <citation type="submission" date="2023-07" db="EMBL/GenBank/DDBJ databases">
        <title>draft genome sequence of fig (Ficus carica).</title>
        <authorList>
            <person name="Takahashi T."/>
            <person name="Nishimura K."/>
        </authorList>
    </citation>
    <scope>NUCLEOTIDE SEQUENCE</scope>
</reference>
<dbReference type="AlphaFoldDB" id="A0AA88DH04"/>
<organism evidence="1 2">
    <name type="scientific">Ficus carica</name>
    <name type="common">Common fig</name>
    <dbReference type="NCBI Taxonomy" id="3494"/>
    <lineage>
        <taxon>Eukaryota</taxon>
        <taxon>Viridiplantae</taxon>
        <taxon>Streptophyta</taxon>
        <taxon>Embryophyta</taxon>
        <taxon>Tracheophyta</taxon>
        <taxon>Spermatophyta</taxon>
        <taxon>Magnoliopsida</taxon>
        <taxon>eudicotyledons</taxon>
        <taxon>Gunneridae</taxon>
        <taxon>Pentapetalae</taxon>
        <taxon>rosids</taxon>
        <taxon>fabids</taxon>
        <taxon>Rosales</taxon>
        <taxon>Moraceae</taxon>
        <taxon>Ficeae</taxon>
        <taxon>Ficus</taxon>
    </lineage>
</organism>
<dbReference type="EMBL" id="BTGU01000058">
    <property type="protein sequence ID" value="GMN55587.1"/>
    <property type="molecule type" value="Genomic_DNA"/>
</dbReference>
<name>A0AA88DH04_FICCA</name>
<accession>A0AA88DH04</accession>
<comment type="caution">
    <text evidence="1">The sequence shown here is derived from an EMBL/GenBank/DDBJ whole genome shotgun (WGS) entry which is preliminary data.</text>
</comment>